<dbReference type="Proteomes" id="UP000044806">
    <property type="component" value="Unassembled WGS sequence"/>
</dbReference>
<organism evidence="1 2">
    <name type="scientific">Vibrio cholerae</name>
    <dbReference type="NCBI Taxonomy" id="666"/>
    <lineage>
        <taxon>Bacteria</taxon>
        <taxon>Pseudomonadati</taxon>
        <taxon>Pseudomonadota</taxon>
        <taxon>Gammaproteobacteria</taxon>
        <taxon>Vibrionales</taxon>
        <taxon>Vibrionaceae</taxon>
        <taxon>Vibrio</taxon>
    </lineage>
</organism>
<proteinExistence type="predicted"/>
<dbReference type="EMBL" id="CWOW01000022">
    <property type="protein sequence ID" value="CSB07418.1"/>
    <property type="molecule type" value="Genomic_DNA"/>
</dbReference>
<sequence>MYRDKTDFICQPLYFAFLAADLQDIAFGEHDIQIHRHFDLRTNDSVKEAAVFRKIKIGETFSRNAVTFYHDLFF</sequence>
<evidence type="ECO:0000313" key="1">
    <source>
        <dbReference type="EMBL" id="CSB07418.1"/>
    </source>
</evidence>
<accession>A0A655RP02</accession>
<protein>
    <submittedName>
        <fullName evidence="1">Uncharacterized protein</fullName>
    </submittedName>
</protein>
<dbReference type="AlphaFoldDB" id="A0A655RP02"/>
<reference evidence="1 2" key="1">
    <citation type="submission" date="2015-07" db="EMBL/GenBank/DDBJ databases">
        <authorList>
            <consortium name="Pathogen Informatics"/>
        </authorList>
    </citation>
    <scope>NUCLEOTIDE SEQUENCE [LARGE SCALE GENOMIC DNA]</scope>
    <source>
        <strain evidence="1 2">A51</strain>
    </source>
</reference>
<gene>
    <name evidence="1" type="ORF">ERS013165_03278</name>
</gene>
<evidence type="ECO:0000313" key="2">
    <source>
        <dbReference type="Proteomes" id="UP000044806"/>
    </source>
</evidence>
<name>A0A655RP02_VIBCL</name>